<dbReference type="Proteomes" id="UP000184255">
    <property type="component" value="Unassembled WGS sequence"/>
</dbReference>
<gene>
    <name evidence="2" type="ORF">FMAN_01993</name>
</gene>
<feature type="region of interest" description="Disordered" evidence="1">
    <location>
        <begin position="94"/>
        <end position="148"/>
    </location>
</feature>
<dbReference type="EMBL" id="FCQH01000001">
    <property type="protein sequence ID" value="CVK85076.1"/>
    <property type="molecule type" value="Genomic_DNA"/>
</dbReference>
<feature type="compositionally biased region" description="Polar residues" evidence="1">
    <location>
        <begin position="133"/>
        <end position="146"/>
    </location>
</feature>
<evidence type="ECO:0000313" key="2">
    <source>
        <dbReference type="EMBL" id="CVK85076.1"/>
    </source>
</evidence>
<proteinExistence type="predicted"/>
<sequence>MAERDSWYDDLMQPSEATVELETYPTAFNDLESANSSRTHGPGVFVPLNPAASEFIPSSSTVLQDSALPSMEPPSVPSTYLIASTIASTEITAQTTIPSEKPNQSDKKQEADSPALTPSSPLREKDEDHDDQASITSVGSATYTPQQRKDAIERFSGAVRKKLNHSMLHLVADDVSRPLVVSQFRKAIKDFTQAVNVDESIKAQIQGVKMIRRLRSEIAMKLHDSLVGLTQEKEEEEGALNDGALGDGAPLGLAEKMRSWLPETNVAGLPDHVEADGLPLYNQPPSEAWYDDRSSVSFGEGSEDETEVGFKLEGAPSIYGQSVDLLAVLKTLTDQPAFEQLIHTVESCIQQYHCEKMHLIRQKTSLSLRRYYPQREGENTILGAVFNVEWDLKGFLVENYQQGIHQELGKVISITGTIETARLCSVSQYMKWCWLHESPQLLRALEKAIPESMLARKTWAGLLSDIATRNKITIDPSLRTLNVSGTESFIIKIAQQISWLAAAFQEKKESLTYAYVGFSEATQPAAGLQVPTFNIEVQLHVLPENAKSKMCWNSVIGPGIIIRGFPSPERKHNECGLEASIRVMTQLLGLHKAVTFKGGYVFKGRYTALIPVKMFQNSIQWHVVDVYPRKLEWTDIDALCPIRLLRYAKAGFFLDTRSFIGWCPTVLETLATSDYEYDRVLYSQASVPHRWAQVDKLQVGFSQWGTVTAEVTVGKKDGYFCQRQDDYDALLDDAKNTHIILYDTVQRRATQTNAEDLILHVLHHQRNKKSKDTHPDTSDQGQDLDFAHPDRRVISTREVMLRNAERVYCHRRPLSSSEPKPCLFKHEFESLYATIDGLWAQDYLNSKSYAMKLGLSLKPSISGWEYMDLVEPRRWMPPKTTNLTNKCGRWNEYARDIKALIFFGSGFGDILSAASPPNVCPALTSVPKGHFCLGIRVDTLERLFTVQGSLEDQARLTASGLALSGSTELFRVNDGTPGQRCGPRRLVQFIKPRLTKGEHNSLPLKTNGAVIIGGIEDSVLHKDCVLEGTKKSSGRSSKWVRLDYYASSIPMRPRPTTY</sequence>
<dbReference type="VEuPathDB" id="FungiDB:FMAN_01993"/>
<accession>A0A1L7SPG6</accession>
<keyword evidence="3" id="KW-1185">Reference proteome</keyword>
<reference evidence="3" key="1">
    <citation type="journal article" date="2016" name="Genome Biol. Evol.">
        <title>Comparative 'omics' of the Fusarium fujikuroi species complex highlights differences in genetic potential and metabolite synthesis.</title>
        <authorList>
            <person name="Niehaus E.-M."/>
            <person name="Muensterkoetter M."/>
            <person name="Proctor R.H."/>
            <person name="Brown D.W."/>
            <person name="Sharon A."/>
            <person name="Idan Y."/>
            <person name="Oren-Young L."/>
            <person name="Sieber C.M."/>
            <person name="Novak O."/>
            <person name="Pencik A."/>
            <person name="Tarkowska D."/>
            <person name="Hromadova K."/>
            <person name="Freeman S."/>
            <person name="Maymon M."/>
            <person name="Elazar M."/>
            <person name="Youssef S.A."/>
            <person name="El-Shabrawy E.S.M."/>
            <person name="Shalaby A.B.A."/>
            <person name="Houterman P."/>
            <person name="Brock N.L."/>
            <person name="Burkhardt I."/>
            <person name="Tsavkelova E.A."/>
            <person name="Dickschat J.S."/>
            <person name="Galuszka P."/>
            <person name="Gueldener U."/>
            <person name="Tudzynski B."/>
        </authorList>
    </citation>
    <scope>NUCLEOTIDE SEQUENCE [LARGE SCALE GENOMIC DNA]</scope>
    <source>
        <strain evidence="3">MRC7560</strain>
    </source>
</reference>
<dbReference type="AlphaFoldDB" id="A0A1L7SPG6"/>
<dbReference type="GeneID" id="65081265"/>
<dbReference type="RefSeq" id="XP_041677347.1">
    <property type="nucleotide sequence ID" value="XM_041825289.1"/>
</dbReference>
<name>A0A1L7SPG6_FUSMA</name>
<comment type="caution">
    <text evidence="2">The sequence shown here is derived from an EMBL/GenBank/DDBJ whole genome shotgun (WGS) entry which is preliminary data.</text>
</comment>
<evidence type="ECO:0000313" key="3">
    <source>
        <dbReference type="Proteomes" id="UP000184255"/>
    </source>
</evidence>
<evidence type="ECO:0000256" key="1">
    <source>
        <dbReference type="SAM" id="MobiDB-lite"/>
    </source>
</evidence>
<feature type="region of interest" description="Disordered" evidence="1">
    <location>
        <begin position="765"/>
        <end position="786"/>
    </location>
</feature>
<organism evidence="2 3">
    <name type="scientific">Fusarium mangiferae</name>
    <name type="common">Mango malformation disease fungus</name>
    <dbReference type="NCBI Taxonomy" id="192010"/>
    <lineage>
        <taxon>Eukaryota</taxon>
        <taxon>Fungi</taxon>
        <taxon>Dikarya</taxon>
        <taxon>Ascomycota</taxon>
        <taxon>Pezizomycotina</taxon>
        <taxon>Sordariomycetes</taxon>
        <taxon>Hypocreomycetidae</taxon>
        <taxon>Hypocreales</taxon>
        <taxon>Nectriaceae</taxon>
        <taxon>Fusarium</taxon>
        <taxon>Fusarium fujikuroi species complex</taxon>
    </lineage>
</organism>
<protein>
    <submittedName>
        <fullName evidence="2">Uncharacterized protein</fullName>
    </submittedName>
</protein>